<dbReference type="Proteomes" id="UP000242972">
    <property type="component" value="Unassembled WGS sequence"/>
</dbReference>
<comment type="caution">
    <text evidence="2">The sequence shown here is derived from an EMBL/GenBank/DDBJ whole genome shotgun (WGS) entry which is preliminary data.</text>
</comment>
<sequence length="384" mass="42517">MARIVIAGSGFGGLTAALQLKKRLKNSNHRITVLAKDNQFVYRPSLVLVAFGKKSPKSITFNLETLYAKSGIEFLPTTIESFDVEAKAVNTKTGPVFYDKLIVALGEKLQYEEIPGLREYGYNVCSIEGALALRSALEHFDGGPIVVGWSQFVQTGGPAFEVALELEEWLKRHDLPGSIQFIDPLPKLWAPAGPEATEFLTALFAERKISRMGPVQVKEVKADRVILKDGTELPSKLTILTPPFRGEDAQSSLANGHSRDWLETGKDMRSVHYPDIYVVGSAVAFEGPKQAHTAMLQAETAAHNLSLEVNQSSAPRKEYDHEMSCVLDLGNGQGLFVRRSLWNDQHQVVRTGRRWPMAKSALAYSFVHTPIFKKWGVPMSKINP</sequence>
<dbReference type="AlphaFoldDB" id="A0A2T2XC27"/>
<dbReference type="InterPro" id="IPR036188">
    <property type="entry name" value="FAD/NAD-bd_sf"/>
</dbReference>
<dbReference type="InterPro" id="IPR023753">
    <property type="entry name" value="FAD/NAD-binding_dom"/>
</dbReference>
<accession>A0A2T2XC27</accession>
<dbReference type="Gene3D" id="3.50.50.100">
    <property type="match status" value="1"/>
</dbReference>
<dbReference type="InterPro" id="IPR052541">
    <property type="entry name" value="SQRD"/>
</dbReference>
<dbReference type="SUPFAM" id="SSF51905">
    <property type="entry name" value="FAD/NAD(P)-binding domain"/>
    <property type="match status" value="2"/>
</dbReference>
<reference evidence="2 3" key="1">
    <citation type="journal article" date="2014" name="BMC Genomics">
        <title>Comparison of environmental and isolate Sulfobacillus genomes reveals diverse carbon, sulfur, nitrogen, and hydrogen metabolisms.</title>
        <authorList>
            <person name="Justice N.B."/>
            <person name="Norman A."/>
            <person name="Brown C.T."/>
            <person name="Singh A."/>
            <person name="Thomas B.C."/>
            <person name="Banfield J.F."/>
        </authorList>
    </citation>
    <scope>NUCLEOTIDE SEQUENCE [LARGE SCALE GENOMIC DNA]</scope>
    <source>
        <strain evidence="2">AMDSBA4</strain>
    </source>
</reference>
<protein>
    <submittedName>
        <fullName evidence="2">Sulfide-quinone oxidoreductase</fullName>
    </submittedName>
</protein>
<organism evidence="2 3">
    <name type="scientific">Sulfobacillus benefaciens</name>
    <dbReference type="NCBI Taxonomy" id="453960"/>
    <lineage>
        <taxon>Bacteria</taxon>
        <taxon>Bacillati</taxon>
        <taxon>Bacillota</taxon>
        <taxon>Clostridia</taxon>
        <taxon>Eubacteriales</taxon>
        <taxon>Clostridiales Family XVII. Incertae Sedis</taxon>
        <taxon>Sulfobacillus</taxon>
    </lineage>
</organism>
<feature type="domain" description="FAD/NAD(P)-binding" evidence="1">
    <location>
        <begin position="3"/>
        <end position="298"/>
    </location>
</feature>
<gene>
    <name evidence="2" type="ORF">C7B46_15995</name>
</gene>
<dbReference type="PANTHER" id="PTHR43755:SF1">
    <property type="entry name" value="FAD-DEPENDENT PYRIDINE NUCLEOTIDE-DISULPHIDE OXIDOREDUCTASE"/>
    <property type="match status" value="1"/>
</dbReference>
<dbReference type="GO" id="GO:0016491">
    <property type="term" value="F:oxidoreductase activity"/>
    <property type="evidence" value="ECO:0007669"/>
    <property type="project" value="InterPro"/>
</dbReference>
<evidence type="ECO:0000259" key="1">
    <source>
        <dbReference type="Pfam" id="PF07992"/>
    </source>
</evidence>
<dbReference type="EMBL" id="PXYW01000053">
    <property type="protein sequence ID" value="PSR32064.1"/>
    <property type="molecule type" value="Genomic_DNA"/>
</dbReference>
<dbReference type="PANTHER" id="PTHR43755">
    <property type="match status" value="1"/>
</dbReference>
<proteinExistence type="predicted"/>
<name>A0A2T2XC27_9FIRM</name>
<evidence type="ECO:0000313" key="2">
    <source>
        <dbReference type="EMBL" id="PSR32064.1"/>
    </source>
</evidence>
<evidence type="ECO:0000313" key="3">
    <source>
        <dbReference type="Proteomes" id="UP000242972"/>
    </source>
</evidence>
<dbReference type="Pfam" id="PF07992">
    <property type="entry name" value="Pyr_redox_2"/>
    <property type="match status" value="1"/>
</dbReference>